<comment type="pathway">
    <text evidence="1 8">Cofactor biosynthesis; tetrahydrofolate biosynthesis; 5,6,7,8-tetrahydrofolate from 7,8-dihydrofolate: step 1/1.</text>
</comment>
<dbReference type="SUPFAM" id="SSF53597">
    <property type="entry name" value="Dihydrofolate reductase-like"/>
    <property type="match status" value="1"/>
</dbReference>
<dbReference type="PROSITE" id="PS51330">
    <property type="entry name" value="DHFR_2"/>
    <property type="match status" value="1"/>
</dbReference>
<dbReference type="FunFam" id="3.40.430.10:FF:000001">
    <property type="entry name" value="Dihydrofolate reductase"/>
    <property type="match status" value="1"/>
</dbReference>
<dbReference type="Pfam" id="PF00186">
    <property type="entry name" value="DHFR_1"/>
    <property type="match status" value="1"/>
</dbReference>
<dbReference type="GO" id="GO:0046452">
    <property type="term" value="P:dihydrofolate metabolic process"/>
    <property type="evidence" value="ECO:0007669"/>
    <property type="project" value="TreeGrafter"/>
</dbReference>
<dbReference type="EC" id="1.5.1.3" evidence="3 8"/>
<name>A0A1A9RB24_EIKCO</name>
<evidence type="ECO:0000256" key="6">
    <source>
        <dbReference type="ARBA" id="ARBA00023002"/>
    </source>
</evidence>
<evidence type="ECO:0000256" key="4">
    <source>
        <dbReference type="ARBA" id="ARBA00022563"/>
    </source>
</evidence>
<dbReference type="GO" id="GO:0006730">
    <property type="term" value="P:one-carbon metabolic process"/>
    <property type="evidence" value="ECO:0007669"/>
    <property type="project" value="UniProtKB-KW"/>
</dbReference>
<dbReference type="PROSITE" id="PS00075">
    <property type="entry name" value="DHFR_1"/>
    <property type="match status" value="1"/>
</dbReference>
<gene>
    <name evidence="11" type="ORF">A7P85_08295</name>
</gene>
<evidence type="ECO:0000256" key="8">
    <source>
        <dbReference type="PIRNR" id="PIRNR000194"/>
    </source>
</evidence>
<proteinExistence type="inferred from homology"/>
<dbReference type="GO" id="GO:0004146">
    <property type="term" value="F:dihydrofolate reductase activity"/>
    <property type="evidence" value="ECO:0007669"/>
    <property type="project" value="UniProtKB-EC"/>
</dbReference>
<keyword evidence="5 8" id="KW-0521">NADP</keyword>
<dbReference type="GO" id="GO:0046655">
    <property type="term" value="P:folic acid metabolic process"/>
    <property type="evidence" value="ECO:0007669"/>
    <property type="project" value="TreeGrafter"/>
</dbReference>
<dbReference type="GO" id="GO:0005829">
    <property type="term" value="C:cytosol"/>
    <property type="evidence" value="ECO:0007669"/>
    <property type="project" value="TreeGrafter"/>
</dbReference>
<sequence>MPTITLIAAVADNRCIGNGNAMPWHIAEDFAFFKRYTLGKPVVMGRKTWDSLPKKPLPGRRNIVITRQPLWQAEGAERADSLDAALAVLADVPEIIIMGGAQIYAQALPLATDLRLTEVRLDIDGDAFFPAFDPDEWQEVERSSHTAAANGIRFDFVHYRRARQAS</sequence>
<dbReference type="PANTHER" id="PTHR48069:SF3">
    <property type="entry name" value="DIHYDROFOLATE REDUCTASE"/>
    <property type="match status" value="1"/>
</dbReference>
<dbReference type="Gene3D" id="3.40.430.10">
    <property type="entry name" value="Dihydrofolate Reductase, subunit A"/>
    <property type="match status" value="1"/>
</dbReference>
<keyword evidence="4 8" id="KW-0554">One-carbon metabolism</keyword>
<dbReference type="UniPathway" id="UPA00077">
    <property type="reaction ID" value="UER00158"/>
</dbReference>
<dbReference type="PIRSF" id="PIRSF000194">
    <property type="entry name" value="DHFR"/>
    <property type="match status" value="1"/>
</dbReference>
<evidence type="ECO:0000256" key="9">
    <source>
        <dbReference type="RuleBase" id="RU004474"/>
    </source>
</evidence>
<dbReference type="InterPro" id="IPR017925">
    <property type="entry name" value="DHFR_CS"/>
</dbReference>
<dbReference type="GO" id="GO:0046654">
    <property type="term" value="P:tetrahydrofolate biosynthetic process"/>
    <property type="evidence" value="ECO:0007669"/>
    <property type="project" value="UniProtKB-UniPathway"/>
</dbReference>
<feature type="domain" description="DHFR" evidence="10">
    <location>
        <begin position="3"/>
        <end position="161"/>
    </location>
</feature>
<evidence type="ECO:0000256" key="7">
    <source>
        <dbReference type="ARBA" id="ARBA00025067"/>
    </source>
</evidence>
<evidence type="ECO:0000259" key="10">
    <source>
        <dbReference type="PROSITE" id="PS51330"/>
    </source>
</evidence>
<evidence type="ECO:0000256" key="1">
    <source>
        <dbReference type="ARBA" id="ARBA00004903"/>
    </source>
</evidence>
<protein>
    <recommendedName>
        <fullName evidence="3 8">Dihydrofolate reductase</fullName>
        <ecNumber evidence="3 8">1.5.1.3</ecNumber>
    </recommendedName>
</protein>
<dbReference type="EMBL" id="LXSF01000012">
    <property type="protein sequence ID" value="OAM15178.1"/>
    <property type="molecule type" value="Genomic_DNA"/>
</dbReference>
<dbReference type="CDD" id="cd00209">
    <property type="entry name" value="DHFR"/>
    <property type="match status" value="1"/>
</dbReference>
<comment type="similarity">
    <text evidence="2 8 9">Belongs to the dihydrofolate reductase family.</text>
</comment>
<dbReference type="Proteomes" id="UP000078003">
    <property type="component" value="Unassembled WGS sequence"/>
</dbReference>
<organism evidence="11 12">
    <name type="scientific">Eikenella corrodens</name>
    <dbReference type="NCBI Taxonomy" id="539"/>
    <lineage>
        <taxon>Bacteria</taxon>
        <taxon>Pseudomonadati</taxon>
        <taxon>Pseudomonadota</taxon>
        <taxon>Betaproteobacteria</taxon>
        <taxon>Neisseriales</taxon>
        <taxon>Neisseriaceae</taxon>
        <taxon>Eikenella</taxon>
    </lineage>
</organism>
<dbReference type="InterPro" id="IPR001796">
    <property type="entry name" value="DHFR_dom"/>
</dbReference>
<dbReference type="PRINTS" id="PR00070">
    <property type="entry name" value="DHFR"/>
</dbReference>
<keyword evidence="6 8" id="KW-0560">Oxidoreductase</keyword>
<comment type="catalytic activity">
    <reaction evidence="8">
        <text>(6S)-5,6,7,8-tetrahydrofolate + NADP(+) = 7,8-dihydrofolate + NADPH + H(+)</text>
        <dbReference type="Rhea" id="RHEA:15009"/>
        <dbReference type="ChEBI" id="CHEBI:15378"/>
        <dbReference type="ChEBI" id="CHEBI:57451"/>
        <dbReference type="ChEBI" id="CHEBI:57453"/>
        <dbReference type="ChEBI" id="CHEBI:57783"/>
        <dbReference type="ChEBI" id="CHEBI:58349"/>
        <dbReference type="EC" id="1.5.1.3"/>
    </reaction>
</comment>
<reference evidence="12" key="1">
    <citation type="submission" date="2016-05" db="EMBL/GenBank/DDBJ databases">
        <title>Draft genome of Corynebacterium afermentans subsp. afermentans LCDC 88199T.</title>
        <authorList>
            <person name="Bernier A.-M."/>
            <person name="Bernard K."/>
        </authorList>
    </citation>
    <scope>NUCLEOTIDE SEQUENCE [LARGE SCALE GENOMIC DNA]</scope>
    <source>
        <strain evidence="12">NML01-0328</strain>
    </source>
</reference>
<evidence type="ECO:0000313" key="11">
    <source>
        <dbReference type="EMBL" id="OAM15178.1"/>
    </source>
</evidence>
<comment type="function">
    <text evidence="7 8">Key enzyme in folate metabolism. Catalyzes an essential reaction for de novo glycine and purine synthesis, and for DNA precursor synthesis.</text>
</comment>
<dbReference type="InterPro" id="IPR012259">
    <property type="entry name" value="DHFR"/>
</dbReference>
<evidence type="ECO:0000256" key="5">
    <source>
        <dbReference type="ARBA" id="ARBA00022857"/>
    </source>
</evidence>
<dbReference type="GO" id="GO:0070401">
    <property type="term" value="F:NADP+ binding"/>
    <property type="evidence" value="ECO:0007669"/>
    <property type="project" value="UniProtKB-ARBA"/>
</dbReference>
<dbReference type="InterPro" id="IPR024072">
    <property type="entry name" value="DHFR-like_dom_sf"/>
</dbReference>
<dbReference type="AlphaFoldDB" id="A0A1A9RB24"/>
<accession>A0A1A9RB24</accession>
<evidence type="ECO:0000256" key="2">
    <source>
        <dbReference type="ARBA" id="ARBA00009539"/>
    </source>
</evidence>
<comment type="caution">
    <text evidence="11">The sequence shown here is derived from an EMBL/GenBank/DDBJ whole genome shotgun (WGS) entry which is preliminary data.</text>
</comment>
<evidence type="ECO:0000256" key="3">
    <source>
        <dbReference type="ARBA" id="ARBA00012856"/>
    </source>
</evidence>
<dbReference type="PANTHER" id="PTHR48069">
    <property type="entry name" value="DIHYDROFOLATE REDUCTASE"/>
    <property type="match status" value="1"/>
</dbReference>
<evidence type="ECO:0000313" key="12">
    <source>
        <dbReference type="Proteomes" id="UP000078003"/>
    </source>
</evidence>
<dbReference type="RefSeq" id="WP_064104619.1">
    <property type="nucleotide sequence ID" value="NZ_LXSF01000012.1"/>
</dbReference>